<evidence type="ECO:0000313" key="1">
    <source>
        <dbReference type="PDB" id="2MBD"/>
    </source>
</evidence>
<dbReference type="PDB" id="2MBD">
    <property type="method" value="NMR"/>
    <property type="chains" value="A=1-27"/>
</dbReference>
<evidence type="ECO:0007829" key="2">
    <source>
        <dbReference type="PDB" id="2MBD"/>
    </source>
</evidence>
<keyword evidence="2 3" id="KW-0002">3D-structure</keyword>
<protein>
    <submittedName>
        <fullName evidence="1">Lasiocepsin</fullName>
    </submittedName>
</protein>
<dbReference type="PDB" id="7TV6">
    <property type="method" value="NMR"/>
    <property type="chains" value="A=1-27"/>
</dbReference>
<sequence>GLPRKILCAIAKKKGKCKGPLKLVCKC</sequence>
<feature type="disulfide bond" evidence="2 3">
    <location>
        <begin position="8"/>
        <end position="25"/>
    </location>
</feature>
<organism evidence="1">
    <name type="scientific">Lasioglossum laticeps</name>
    <name type="common">Bee</name>
    <dbReference type="NCBI Taxonomy" id="88510"/>
    <lineage>
        <taxon>Eukaryota</taxon>
        <taxon>Metazoa</taxon>
        <taxon>Ecdysozoa</taxon>
        <taxon>Arthropoda</taxon>
        <taxon>Hexapoda</taxon>
        <taxon>Insecta</taxon>
        <taxon>Pterygota</taxon>
        <taxon>Neoptera</taxon>
        <taxon>Endopterygota</taxon>
        <taxon>Hymenoptera</taxon>
        <taxon>Apocrita</taxon>
        <taxon>Aculeata</taxon>
        <taxon>Apoidea</taxon>
        <taxon>Anthophila</taxon>
        <taxon>Halictidae</taxon>
        <taxon>Halictinae</taxon>
        <taxon>Halictini</taxon>
        <taxon>Lasioglossum</taxon>
        <taxon>Evylaeus</taxon>
    </lineage>
</organism>
<feature type="disulfide bond" evidence="2 3">
    <location>
        <begin position="17"/>
        <end position="27"/>
    </location>
</feature>
<reference evidence="1 2" key="1">
    <citation type="journal article" date="2014" name="ChemBioChem">
        <title>Structural basis for antimicrobial activity of lasiocepsin.</title>
        <authorList>
            <person name="Monincova L."/>
            <person name="Budesinsky M."/>
            <person name="Cujova S."/>
            <person name="Cerovsky V."/>
            <person name="Veverka V."/>
        </authorList>
    </citation>
    <scope>STRUCTURE BY NMR</scope>
    <scope>DISULFIDE BONDS</scope>
</reference>
<dbReference type="AlphaFoldDB" id="W5IDB3"/>
<dbReference type="SMR" id="W5IDB3"/>
<proteinExistence type="evidence at protein level"/>
<reference evidence="3 4" key="2">
    <citation type="journal article" date="2022" name="ACS Chem. Biol.">
        <title>Heterogeneous-Backbone Proteomimetic Analogues of Lasiocepsin, a Disulfide-Rich Antimicrobial Peptide with a Compact Tertiary Fold.</title>
        <authorList>
            <person name="Cabalteja C.C."/>
            <person name="Lin Q."/>
            <person name="Harmon T.W."/>
            <person name="Rao S.R."/>
            <person name="Di Y.P."/>
            <person name="Horne W.S."/>
        </authorList>
    </citation>
    <scope>STRUCTURE BY NMR</scope>
    <scope>DISULFIDE BONDS</scope>
</reference>
<name>W5IDB3_LASLA</name>
<dbReference type="PDB" id="7TV5">
    <property type="method" value="NMR"/>
    <property type="chains" value="A=1-27"/>
</dbReference>
<accession>W5IDB3</accession>
<dbReference type="PDBsum" id="2MBD"/>
<dbReference type="PDB" id="7TV7">
    <property type="method" value="NMR"/>
    <property type="chains" value="A=1-27"/>
</dbReference>
<evidence type="ECO:0007829" key="4">
    <source>
        <dbReference type="PDB" id="7TV5"/>
    </source>
</evidence>
<dbReference type="PDB" id="7TV8">
    <property type="method" value="NMR"/>
    <property type="chains" value="A=1-27"/>
</dbReference>
<evidence type="ECO:0007829" key="3">
    <source>
        <dbReference type="PDB" id="7RAP"/>
    </source>
</evidence>
<dbReference type="PDB" id="7RAP">
    <property type="method" value="NMR"/>
    <property type="chains" value="A=1-27"/>
</dbReference>